<dbReference type="GO" id="GO:0050661">
    <property type="term" value="F:NADP binding"/>
    <property type="evidence" value="ECO:0007669"/>
    <property type="project" value="InterPro"/>
</dbReference>
<name>A0A8H9IK19_9ALTE</name>
<protein>
    <submittedName>
        <fullName evidence="4">Monooxygenase</fullName>
    </submittedName>
</protein>
<gene>
    <name evidence="4" type="ORF">GCM10011274_41000</name>
</gene>
<accession>A0A8H9IK19</accession>
<dbReference type="PRINTS" id="PR00411">
    <property type="entry name" value="PNDRDTASEI"/>
</dbReference>
<dbReference type="SUPFAM" id="SSF51905">
    <property type="entry name" value="FAD/NAD(P)-binding domain"/>
    <property type="match status" value="2"/>
</dbReference>
<evidence type="ECO:0000256" key="3">
    <source>
        <dbReference type="ARBA" id="ARBA00023002"/>
    </source>
</evidence>
<dbReference type="InterPro" id="IPR036188">
    <property type="entry name" value="FAD/NAD-bd_sf"/>
</dbReference>
<keyword evidence="4" id="KW-0503">Monooxygenase</keyword>
<dbReference type="EMBL" id="BMZC01000015">
    <property type="protein sequence ID" value="GGZ78808.1"/>
    <property type="molecule type" value="Genomic_DNA"/>
</dbReference>
<reference evidence="4" key="2">
    <citation type="submission" date="2020-09" db="EMBL/GenBank/DDBJ databases">
        <authorList>
            <person name="Sun Q."/>
            <person name="Kim S."/>
        </authorList>
    </citation>
    <scope>NUCLEOTIDE SEQUENCE</scope>
    <source>
        <strain evidence="4">KCTC 32337</strain>
    </source>
</reference>
<reference evidence="4" key="1">
    <citation type="journal article" date="2014" name="Int. J. Syst. Evol. Microbiol.">
        <title>Complete genome sequence of Corynebacterium casei LMG S-19264T (=DSM 44701T), isolated from a smear-ripened cheese.</title>
        <authorList>
            <consortium name="US DOE Joint Genome Institute (JGI-PGF)"/>
            <person name="Walter F."/>
            <person name="Albersmeier A."/>
            <person name="Kalinowski J."/>
            <person name="Ruckert C."/>
        </authorList>
    </citation>
    <scope>NUCLEOTIDE SEQUENCE</scope>
    <source>
        <strain evidence="4">KCTC 32337</strain>
    </source>
</reference>
<dbReference type="AlphaFoldDB" id="A0A8H9IK19"/>
<comment type="caution">
    <text evidence="4">The sequence shown here is derived from an EMBL/GenBank/DDBJ whole genome shotgun (WGS) entry which is preliminary data.</text>
</comment>
<dbReference type="InterPro" id="IPR020946">
    <property type="entry name" value="Flavin_mOase-like"/>
</dbReference>
<evidence type="ECO:0000313" key="5">
    <source>
        <dbReference type="Proteomes" id="UP000622604"/>
    </source>
</evidence>
<dbReference type="GO" id="GO:0004499">
    <property type="term" value="F:N,N-dimethylaniline monooxygenase activity"/>
    <property type="evidence" value="ECO:0007669"/>
    <property type="project" value="InterPro"/>
</dbReference>
<dbReference type="Proteomes" id="UP000622604">
    <property type="component" value="Unassembled WGS sequence"/>
</dbReference>
<proteinExistence type="predicted"/>
<dbReference type="PANTHER" id="PTHR42877">
    <property type="entry name" value="L-ORNITHINE N(5)-MONOOXYGENASE-RELATED"/>
    <property type="match status" value="1"/>
</dbReference>
<evidence type="ECO:0000256" key="1">
    <source>
        <dbReference type="ARBA" id="ARBA00022630"/>
    </source>
</evidence>
<keyword evidence="2" id="KW-0274">FAD</keyword>
<sequence>MSISSLKHSEQTTESNRDSYIRKAVNAASIGALRIALYHQTQDPFLAEMPVSEQPVRGGALTNYVVPREYHQEIRDKAFEFLRNNTQMKSAPTREETENLMTLYSGKKPTPQELDFGIEELAFEGFSRKAHWLQPPSKEQIAKYSVTIIGAGFSGMCAAIQLQQLGIAYRIIERNPEVGGTWHVNDYPEARVDVPTFLYQYKFEKSYAWKSFFAPVDELRNYSNYIADKYGIRSHTSFNTKLLSSTWDEGQSKWVLELEDDSGKKETLNSNFVISATGVFGTPKLPDIPGIEKFQGKMFHTTQWDHDFDYQGKKVALIGTGSTGTQLSRAIARKASQFTIFQRTPNWVTPVKGYHAEIPEETQWMFDNMPGYLNWFIYTNYFSELNMQDLQELDPQWINKGGKVNQKNQQLRETLTAFIKSKVGHKDGLFEKLVPDHSPLSRRLVIDNEWYDTLVRDNVQLVGDGIQQITEDGIIDSKGQKHDVDLIVLGAGFKVSKYLWPVRYQGRNATSIEDMWKTDGARAYKGISMPNFPNFFMIYGPNAQARAGSFHSVVECLTRHISELIARTVEQDAATIEVKEAAYCDYNAKMDKAMSKLLWEDEQGGGGYYVNEHGRSGLNMPWRLHEFCQMIKEADIYQYEVD</sequence>
<dbReference type="RefSeq" id="WP_013754836.1">
    <property type="nucleotide sequence ID" value="NZ_BMZC01000015.1"/>
</dbReference>
<dbReference type="InterPro" id="IPR051209">
    <property type="entry name" value="FAD-bind_Monooxygenase_sf"/>
</dbReference>
<organism evidence="4 5">
    <name type="scientific">Paraglaciecola chathamensis</name>
    <dbReference type="NCBI Taxonomy" id="368405"/>
    <lineage>
        <taxon>Bacteria</taxon>
        <taxon>Pseudomonadati</taxon>
        <taxon>Pseudomonadota</taxon>
        <taxon>Gammaproteobacteria</taxon>
        <taxon>Alteromonadales</taxon>
        <taxon>Alteromonadaceae</taxon>
        <taxon>Paraglaciecola</taxon>
    </lineage>
</organism>
<dbReference type="PRINTS" id="PR00368">
    <property type="entry name" value="FADPNR"/>
</dbReference>
<dbReference type="Pfam" id="PF00743">
    <property type="entry name" value="FMO-like"/>
    <property type="match status" value="1"/>
</dbReference>
<keyword evidence="3" id="KW-0560">Oxidoreductase</keyword>
<dbReference type="GO" id="GO:0050660">
    <property type="term" value="F:flavin adenine dinucleotide binding"/>
    <property type="evidence" value="ECO:0007669"/>
    <property type="project" value="InterPro"/>
</dbReference>
<dbReference type="Gene3D" id="3.50.50.60">
    <property type="entry name" value="FAD/NAD(P)-binding domain"/>
    <property type="match status" value="2"/>
</dbReference>
<dbReference type="PANTHER" id="PTHR42877:SF4">
    <property type="entry name" value="FAD_NAD(P)-BINDING DOMAIN-CONTAINING PROTEIN-RELATED"/>
    <property type="match status" value="1"/>
</dbReference>
<evidence type="ECO:0000313" key="4">
    <source>
        <dbReference type="EMBL" id="GGZ78808.1"/>
    </source>
</evidence>
<keyword evidence="1" id="KW-0285">Flavoprotein</keyword>
<evidence type="ECO:0000256" key="2">
    <source>
        <dbReference type="ARBA" id="ARBA00022827"/>
    </source>
</evidence>